<dbReference type="EMBL" id="BAABME010000290">
    <property type="protein sequence ID" value="GAA0141493.1"/>
    <property type="molecule type" value="Genomic_DNA"/>
</dbReference>
<proteinExistence type="predicted"/>
<name>A0AAV3NRC2_LITER</name>
<comment type="caution">
    <text evidence="3">The sequence shown here is derived from an EMBL/GenBank/DDBJ whole genome shotgun (WGS) entry which is preliminary data.</text>
</comment>
<gene>
    <name evidence="3" type="ORF">LIER_02625</name>
</gene>
<keyword evidence="4" id="KW-1185">Reference proteome</keyword>
<sequence length="153" mass="17315">MSSSRKRTHSLDTDEVDDNDDSNFKHIRTKEPAVADGLPIEGDLLPGNENLNVVEAVQDCDLGYQSSCYGDSGDVKEVEALEKKEQDIRISLDQDRKTLATTQTLTKASTLEKDISSLQQAKLMSKEEENRFQQMQMDLESKKQELDIFKIVF</sequence>
<protein>
    <submittedName>
        <fullName evidence="3">Uncharacterized protein</fullName>
    </submittedName>
</protein>
<feature type="region of interest" description="Disordered" evidence="2">
    <location>
        <begin position="1"/>
        <end position="30"/>
    </location>
</feature>
<keyword evidence="1" id="KW-0175">Coiled coil</keyword>
<organism evidence="3 4">
    <name type="scientific">Lithospermum erythrorhizon</name>
    <name type="common">Purple gromwell</name>
    <name type="synonym">Lithospermum officinale var. erythrorhizon</name>
    <dbReference type="NCBI Taxonomy" id="34254"/>
    <lineage>
        <taxon>Eukaryota</taxon>
        <taxon>Viridiplantae</taxon>
        <taxon>Streptophyta</taxon>
        <taxon>Embryophyta</taxon>
        <taxon>Tracheophyta</taxon>
        <taxon>Spermatophyta</taxon>
        <taxon>Magnoliopsida</taxon>
        <taxon>eudicotyledons</taxon>
        <taxon>Gunneridae</taxon>
        <taxon>Pentapetalae</taxon>
        <taxon>asterids</taxon>
        <taxon>lamiids</taxon>
        <taxon>Boraginales</taxon>
        <taxon>Boraginaceae</taxon>
        <taxon>Boraginoideae</taxon>
        <taxon>Lithospermeae</taxon>
        <taxon>Lithospermum</taxon>
    </lineage>
</organism>
<evidence type="ECO:0000313" key="4">
    <source>
        <dbReference type="Proteomes" id="UP001454036"/>
    </source>
</evidence>
<reference evidence="3 4" key="1">
    <citation type="submission" date="2024-01" db="EMBL/GenBank/DDBJ databases">
        <title>The complete chloroplast genome sequence of Lithospermum erythrorhizon: insights into the phylogenetic relationship among Boraginaceae species and the maternal lineages of purple gromwells.</title>
        <authorList>
            <person name="Okada T."/>
            <person name="Watanabe K."/>
        </authorList>
    </citation>
    <scope>NUCLEOTIDE SEQUENCE [LARGE SCALE GENOMIC DNA]</scope>
</reference>
<evidence type="ECO:0000256" key="2">
    <source>
        <dbReference type="SAM" id="MobiDB-lite"/>
    </source>
</evidence>
<dbReference type="AlphaFoldDB" id="A0AAV3NRC2"/>
<dbReference type="Proteomes" id="UP001454036">
    <property type="component" value="Unassembled WGS sequence"/>
</dbReference>
<evidence type="ECO:0000313" key="3">
    <source>
        <dbReference type="EMBL" id="GAA0141493.1"/>
    </source>
</evidence>
<feature type="coiled-coil region" evidence="1">
    <location>
        <begin position="118"/>
        <end position="145"/>
    </location>
</feature>
<accession>A0AAV3NRC2</accession>
<evidence type="ECO:0000256" key="1">
    <source>
        <dbReference type="SAM" id="Coils"/>
    </source>
</evidence>